<dbReference type="SUPFAM" id="SSF52172">
    <property type="entry name" value="CheY-like"/>
    <property type="match status" value="1"/>
</dbReference>
<dbReference type="InterPro" id="IPR039420">
    <property type="entry name" value="WalR-like"/>
</dbReference>
<accession>A0ABN7K6B4</accession>
<evidence type="ECO:0000313" key="7">
    <source>
        <dbReference type="Proteomes" id="UP000789359"/>
    </source>
</evidence>
<dbReference type="Proteomes" id="UP000789359">
    <property type="component" value="Unassembled WGS sequence"/>
</dbReference>
<dbReference type="InterPro" id="IPR001867">
    <property type="entry name" value="OmpR/PhoB-type_DNA-bd"/>
</dbReference>
<dbReference type="Gene3D" id="3.40.50.2300">
    <property type="match status" value="1"/>
</dbReference>
<dbReference type="SUPFAM" id="SSF46894">
    <property type="entry name" value="C-terminal effector domain of the bipartite response regulators"/>
    <property type="match status" value="1"/>
</dbReference>
<dbReference type="SMART" id="SM00448">
    <property type="entry name" value="REC"/>
    <property type="match status" value="1"/>
</dbReference>
<keyword evidence="7" id="KW-1185">Reference proteome</keyword>
<evidence type="ECO:0000259" key="5">
    <source>
        <dbReference type="PROSITE" id="PS51755"/>
    </source>
</evidence>
<evidence type="ECO:0000256" key="2">
    <source>
        <dbReference type="PROSITE-ProRule" id="PRU00169"/>
    </source>
</evidence>
<comment type="caution">
    <text evidence="6">The sequence shown here is derived from an EMBL/GenBank/DDBJ whole genome shotgun (WGS) entry which is preliminary data.</text>
</comment>
<protein>
    <submittedName>
        <fullName evidence="6">Transcriptional regulatory protein WalR</fullName>
    </submittedName>
</protein>
<feature type="DNA-binding region" description="OmpR/PhoB-type" evidence="3">
    <location>
        <begin position="125"/>
        <end position="217"/>
    </location>
</feature>
<dbReference type="InterPro" id="IPR036388">
    <property type="entry name" value="WH-like_DNA-bd_sf"/>
</dbReference>
<evidence type="ECO:0000256" key="3">
    <source>
        <dbReference type="PROSITE-ProRule" id="PRU01091"/>
    </source>
</evidence>
<organism evidence="6 7">
    <name type="scientific">Campylobacter suis</name>
    <dbReference type="NCBI Taxonomy" id="2790657"/>
    <lineage>
        <taxon>Bacteria</taxon>
        <taxon>Pseudomonadati</taxon>
        <taxon>Campylobacterota</taxon>
        <taxon>Epsilonproteobacteria</taxon>
        <taxon>Campylobacterales</taxon>
        <taxon>Campylobacteraceae</taxon>
        <taxon>Campylobacter</taxon>
    </lineage>
</organism>
<evidence type="ECO:0000313" key="6">
    <source>
        <dbReference type="EMBL" id="CAD7287907.1"/>
    </source>
</evidence>
<dbReference type="InterPro" id="IPR016032">
    <property type="entry name" value="Sig_transdc_resp-reg_C-effctor"/>
</dbReference>
<dbReference type="RefSeq" id="WP_230056777.1">
    <property type="nucleotide sequence ID" value="NZ_CAJHOE010000002.1"/>
</dbReference>
<dbReference type="PROSITE" id="PS51755">
    <property type="entry name" value="OMPR_PHOB"/>
    <property type="match status" value="1"/>
</dbReference>
<feature type="domain" description="OmpR/PhoB-type" evidence="5">
    <location>
        <begin position="125"/>
        <end position="217"/>
    </location>
</feature>
<dbReference type="PANTHER" id="PTHR48111">
    <property type="entry name" value="REGULATOR OF RPOS"/>
    <property type="match status" value="1"/>
</dbReference>
<reference evidence="6 7" key="1">
    <citation type="submission" date="2020-11" db="EMBL/GenBank/DDBJ databases">
        <authorList>
            <person name="Peeters C."/>
        </authorList>
    </citation>
    <scope>NUCLEOTIDE SEQUENCE [LARGE SCALE GENOMIC DNA]</scope>
    <source>
        <strain evidence="6 7">LMG 8286</strain>
    </source>
</reference>
<feature type="domain" description="Response regulatory" evidence="4">
    <location>
        <begin position="4"/>
        <end position="118"/>
    </location>
</feature>
<evidence type="ECO:0000259" key="4">
    <source>
        <dbReference type="PROSITE" id="PS50110"/>
    </source>
</evidence>
<gene>
    <name evidence="6" type="primary">walR</name>
    <name evidence="6" type="ORF">LMG8286_01000</name>
</gene>
<dbReference type="SMART" id="SM00862">
    <property type="entry name" value="Trans_reg_C"/>
    <property type="match status" value="1"/>
</dbReference>
<dbReference type="EMBL" id="CAJHOE010000002">
    <property type="protein sequence ID" value="CAD7287907.1"/>
    <property type="molecule type" value="Genomic_DNA"/>
</dbReference>
<dbReference type="InterPro" id="IPR011006">
    <property type="entry name" value="CheY-like_superfamily"/>
</dbReference>
<dbReference type="PANTHER" id="PTHR48111:SF73">
    <property type="entry name" value="ALKALINE PHOSPHATASE SYNTHESIS TRANSCRIPTIONAL REGULATORY PROTEIN PHOP"/>
    <property type="match status" value="1"/>
</dbReference>
<keyword evidence="1 3" id="KW-0238">DNA-binding</keyword>
<dbReference type="Gene3D" id="6.10.250.690">
    <property type="match status" value="1"/>
</dbReference>
<dbReference type="CDD" id="cd00383">
    <property type="entry name" value="trans_reg_C"/>
    <property type="match status" value="1"/>
</dbReference>
<name>A0ABN7K6B4_9BACT</name>
<dbReference type="PROSITE" id="PS50110">
    <property type="entry name" value="RESPONSE_REGULATORY"/>
    <property type="match status" value="1"/>
</dbReference>
<evidence type="ECO:0000256" key="1">
    <source>
        <dbReference type="ARBA" id="ARBA00023125"/>
    </source>
</evidence>
<dbReference type="Pfam" id="PF00486">
    <property type="entry name" value="Trans_reg_C"/>
    <property type="match status" value="1"/>
</dbReference>
<dbReference type="Gene3D" id="1.10.10.10">
    <property type="entry name" value="Winged helix-like DNA-binding domain superfamily/Winged helix DNA-binding domain"/>
    <property type="match status" value="1"/>
</dbReference>
<feature type="modified residue" description="4-aspartylphosphate" evidence="2">
    <location>
        <position position="53"/>
    </location>
</feature>
<dbReference type="Pfam" id="PF00072">
    <property type="entry name" value="Response_reg"/>
    <property type="match status" value="1"/>
</dbReference>
<dbReference type="InterPro" id="IPR001789">
    <property type="entry name" value="Sig_transdc_resp-reg_receiver"/>
</dbReference>
<sequence length="217" mass="24971">MSGLVVIIDDEKDLVELLEYNLQKAGFETFGFYNTKKVEQFLEEEDVDLLIVDRNLIHAEGAEFVLELRKKGFNHPVIFLSAKDSKKEQLQGFESGGDDYITKPFDMDDLIVRVKAVLKRTKKEANVYKFKDIFLDLSSAKVLVKNSEVLLSKLEILLLSEFIKNKNLILSREYLADKIWQNDETSEKTINIAIKRLREKLGGEYIVAVRGQGYKIC</sequence>
<proteinExistence type="predicted"/>
<keyword evidence="2" id="KW-0597">Phosphoprotein</keyword>